<evidence type="ECO:0000256" key="1">
    <source>
        <dbReference type="ARBA" id="ARBA00006252"/>
    </source>
</evidence>
<dbReference type="EMBL" id="CP046276">
    <property type="protein sequence ID" value="QGS52008.1"/>
    <property type="molecule type" value="Genomic_DNA"/>
</dbReference>
<dbReference type="AlphaFoldDB" id="A0A6I6CCK1"/>
<dbReference type="KEGG" id="stab:STABA_v1c06470"/>
<keyword evidence="5" id="KW-1185">Reference proteome</keyword>
<organism evidence="4 5">
    <name type="scientific">Spiroplasma tabanidicola</name>
    <dbReference type="NCBI Taxonomy" id="324079"/>
    <lineage>
        <taxon>Bacteria</taxon>
        <taxon>Bacillati</taxon>
        <taxon>Mycoplasmatota</taxon>
        <taxon>Mollicutes</taxon>
        <taxon>Entomoplasmatales</taxon>
        <taxon>Spiroplasmataceae</taxon>
        <taxon>Spiroplasma</taxon>
    </lineage>
</organism>
<keyword evidence="2" id="KW-0560">Oxidoreductase</keyword>
<dbReference type="InterPro" id="IPR051545">
    <property type="entry name" value="NAD(P)H_dehydrogenase_qn"/>
</dbReference>
<protein>
    <submittedName>
        <fullName evidence="4">NAD(P)H-dependent oxidoreductase</fullName>
    </submittedName>
</protein>
<evidence type="ECO:0000256" key="2">
    <source>
        <dbReference type="ARBA" id="ARBA00023002"/>
    </source>
</evidence>
<comment type="similarity">
    <text evidence="1">Belongs to the NAD(P)H dehydrogenase (quinone) family.</text>
</comment>
<evidence type="ECO:0000313" key="4">
    <source>
        <dbReference type="EMBL" id="QGS52008.1"/>
    </source>
</evidence>
<dbReference type="SUPFAM" id="SSF52218">
    <property type="entry name" value="Flavoproteins"/>
    <property type="match status" value="1"/>
</dbReference>
<dbReference type="Proteomes" id="UP000424468">
    <property type="component" value="Chromosome"/>
</dbReference>
<dbReference type="GO" id="GO:0005829">
    <property type="term" value="C:cytosol"/>
    <property type="evidence" value="ECO:0007669"/>
    <property type="project" value="TreeGrafter"/>
</dbReference>
<dbReference type="InterPro" id="IPR003680">
    <property type="entry name" value="Flavodoxin_fold"/>
</dbReference>
<dbReference type="InterPro" id="IPR029039">
    <property type="entry name" value="Flavoprotein-like_sf"/>
</dbReference>
<name>A0A6I6CCK1_9MOLU</name>
<dbReference type="PANTHER" id="PTHR10204:SF34">
    <property type="entry name" value="NAD(P)H DEHYDROGENASE [QUINONE] 1 ISOFORM 1"/>
    <property type="match status" value="1"/>
</dbReference>
<dbReference type="RefSeq" id="WP_170264695.1">
    <property type="nucleotide sequence ID" value="NZ_CP046276.1"/>
</dbReference>
<feature type="domain" description="Flavodoxin-like fold" evidence="3">
    <location>
        <begin position="1"/>
        <end position="178"/>
    </location>
</feature>
<sequence length="193" mass="22497">MKTVIVLANPNKKSFNHEIANVIIKNLKANNKDYELWDLYAEKFDPVITQEEIESFGFGTFEKSPYKDKILTLRDETDKLIVIYPLYFIDFPAILKGFFDRVFVGTIINNEDKPFEWKSVIDIDKTYIIQTSLSREWSLGKSIAKAEYDKMKKTILDRFGLFNTEVILYDHLSNSSIEDRIKFLEKVSTKVSG</sequence>
<evidence type="ECO:0000259" key="3">
    <source>
        <dbReference type="Pfam" id="PF02525"/>
    </source>
</evidence>
<accession>A0A6I6CCK1</accession>
<dbReference type="GO" id="GO:0003955">
    <property type="term" value="F:NAD(P)H dehydrogenase (quinone) activity"/>
    <property type="evidence" value="ECO:0007669"/>
    <property type="project" value="TreeGrafter"/>
</dbReference>
<gene>
    <name evidence="4" type="ORF">STABA_v1c06470</name>
</gene>
<dbReference type="Pfam" id="PF02525">
    <property type="entry name" value="Flavodoxin_2"/>
    <property type="match status" value="1"/>
</dbReference>
<evidence type="ECO:0000313" key="5">
    <source>
        <dbReference type="Proteomes" id="UP000424468"/>
    </source>
</evidence>
<dbReference type="Gene3D" id="3.40.50.360">
    <property type="match status" value="1"/>
</dbReference>
<dbReference type="PANTHER" id="PTHR10204">
    <property type="entry name" value="NAD P H OXIDOREDUCTASE-RELATED"/>
    <property type="match status" value="1"/>
</dbReference>
<reference evidence="4 5" key="1">
    <citation type="submission" date="2019-11" db="EMBL/GenBank/DDBJ databases">
        <title>Complete genome sequence of Spiroplasma tabanidicola TAUS-1 (DSM 22603).</title>
        <authorList>
            <person name="Huang C.-T."/>
            <person name="Lin Y.-C."/>
            <person name="Kuo C.-H."/>
        </authorList>
    </citation>
    <scope>NUCLEOTIDE SEQUENCE [LARGE SCALE GENOMIC DNA]</scope>
    <source>
        <strain evidence="4 5">TAUS-1</strain>
    </source>
</reference>
<proteinExistence type="inferred from homology"/>